<name>A0A7J6R3B3_PEROL</name>
<comment type="caution">
    <text evidence="2">The sequence shown here is derived from an EMBL/GenBank/DDBJ whole genome shotgun (WGS) entry which is preliminary data.</text>
</comment>
<evidence type="ECO:0000313" key="3">
    <source>
        <dbReference type="Proteomes" id="UP000574390"/>
    </source>
</evidence>
<dbReference type="AlphaFoldDB" id="A0A7J6R3B3"/>
<proteinExistence type="predicted"/>
<dbReference type="EMBL" id="JABANM010025117">
    <property type="protein sequence ID" value="KAF4715087.1"/>
    <property type="molecule type" value="Genomic_DNA"/>
</dbReference>
<protein>
    <submittedName>
        <fullName evidence="2">Uncharacterized protein</fullName>
    </submittedName>
</protein>
<accession>A0A7J6R3B3</accession>
<feature type="region of interest" description="Disordered" evidence="1">
    <location>
        <begin position="97"/>
        <end position="153"/>
    </location>
</feature>
<reference evidence="2 3" key="1">
    <citation type="submission" date="2020-04" db="EMBL/GenBank/DDBJ databases">
        <title>Perkinsus olseni comparative genomics.</title>
        <authorList>
            <person name="Bogema D.R."/>
        </authorList>
    </citation>
    <scope>NUCLEOTIDE SEQUENCE [LARGE SCALE GENOMIC DNA]</scope>
    <source>
        <strain evidence="2">ATCC PRA-205</strain>
    </source>
</reference>
<dbReference type="Proteomes" id="UP000574390">
    <property type="component" value="Unassembled WGS sequence"/>
</dbReference>
<gene>
    <name evidence="2" type="ORF">FOZ62_023013</name>
</gene>
<sequence>MPDCPPSPPLPKGAITSVPPSAVYPNKVVISLNQSVPSDFPTMRLQFDSPTQSRGELFHPLKWQFFLNLKFRKFLISLRDIERTSISRGYDSDDGVLSGGRDLRLSDEEDGRGVLIGHDEEDDDDDDDDDDDRDVEDWSRSAPENELESVSSDAIGEDILSSGDFSEYDEPLFLEEGRMIKGCALRGDLYYTALDEPTLLRRRKITLRDSPCKGAIRLPRLPQNITAASGYLFIVMKKTNEVFMLDGELESLSYVMTMEKGDIFQDASVHNGTATAVLFTGSLGLLIWQAETETTMSHFVGGLFPRAWRFVPYTGHRVCAGIGRLFGKGLQWCVFDLEGNRLLAEPLTISGHTSRRRMCFAISSQWESLIEIREGRREEEQRRLLLVSMEHDDSAGEYQQPRPIQNPTFDPARIAEFLEQIRNIRFP</sequence>
<feature type="compositionally biased region" description="Acidic residues" evidence="1">
    <location>
        <begin position="119"/>
        <end position="135"/>
    </location>
</feature>
<evidence type="ECO:0000313" key="2">
    <source>
        <dbReference type="EMBL" id="KAF4715087.1"/>
    </source>
</evidence>
<organism evidence="2 3">
    <name type="scientific">Perkinsus olseni</name>
    <name type="common">Perkinsus atlanticus</name>
    <dbReference type="NCBI Taxonomy" id="32597"/>
    <lineage>
        <taxon>Eukaryota</taxon>
        <taxon>Sar</taxon>
        <taxon>Alveolata</taxon>
        <taxon>Perkinsozoa</taxon>
        <taxon>Perkinsea</taxon>
        <taxon>Perkinsida</taxon>
        <taxon>Perkinsidae</taxon>
        <taxon>Perkinsus</taxon>
    </lineage>
</organism>
<evidence type="ECO:0000256" key="1">
    <source>
        <dbReference type="SAM" id="MobiDB-lite"/>
    </source>
</evidence>